<dbReference type="OrthoDB" id="9772497at2"/>
<comment type="caution">
    <text evidence="4">The sequence shown here is derived from an EMBL/GenBank/DDBJ whole genome shotgun (WGS) entry which is preliminary data.</text>
</comment>
<dbReference type="Pfam" id="PF14031">
    <property type="entry name" value="D-ser_dehydrat"/>
    <property type="match status" value="1"/>
</dbReference>
<evidence type="ECO:0000256" key="1">
    <source>
        <dbReference type="ARBA" id="ARBA00005323"/>
    </source>
</evidence>
<dbReference type="SUPFAM" id="SSF51419">
    <property type="entry name" value="PLP-binding barrel"/>
    <property type="match status" value="1"/>
</dbReference>
<dbReference type="GO" id="GO:0008721">
    <property type="term" value="F:D-serine ammonia-lyase activity"/>
    <property type="evidence" value="ECO:0007669"/>
    <property type="project" value="TreeGrafter"/>
</dbReference>
<dbReference type="InterPro" id="IPR051466">
    <property type="entry name" value="D-amino_acid_metab_enzyme"/>
</dbReference>
<protein>
    <submittedName>
        <fullName evidence="4">D-serine deaminase-like pyridoxal phosphate-dependent protein</fullName>
    </submittedName>
</protein>
<feature type="domain" description="D-serine dehydratase-like" evidence="3">
    <location>
        <begin position="258"/>
        <end position="366"/>
    </location>
</feature>
<comment type="similarity">
    <text evidence="1">Belongs to the DSD1 family.</text>
</comment>
<keyword evidence="2" id="KW-0456">Lyase</keyword>
<dbReference type="InParanoid" id="A0A3M0C8E4"/>
<evidence type="ECO:0000256" key="2">
    <source>
        <dbReference type="ARBA" id="ARBA00023239"/>
    </source>
</evidence>
<dbReference type="Pfam" id="PF01168">
    <property type="entry name" value="Ala_racemase_N"/>
    <property type="match status" value="1"/>
</dbReference>
<dbReference type="GO" id="GO:0036088">
    <property type="term" value="P:D-serine catabolic process"/>
    <property type="evidence" value="ECO:0007669"/>
    <property type="project" value="TreeGrafter"/>
</dbReference>
<dbReference type="RefSeq" id="WP_121939216.1">
    <property type="nucleotide sequence ID" value="NZ_REFR01000012.1"/>
</dbReference>
<keyword evidence="5" id="KW-1185">Reference proteome</keyword>
<evidence type="ECO:0000313" key="4">
    <source>
        <dbReference type="EMBL" id="RMB04967.1"/>
    </source>
</evidence>
<name>A0A3M0C8E4_9PROT</name>
<dbReference type="InterPro" id="IPR042208">
    <property type="entry name" value="D-ser_dehydrat-like_sf"/>
</dbReference>
<sequence length="380" mass="41077">MTLTFHALPTPSLLLDRARMRANIRRMARHIQALGPTLRPHVKTHKSRDVLADVKALSGNQGITVSTLQEARYFFEGGERDILYAVGMTPGKVGDAAALIHQGCRLKVITDNPAMAGLLDEAAGRHRVSLPVLIELDVDGHRSGADPESDMLVRLAQRIHQGSALTLEGVMTHAGGSYDLRSTDAIHAHAEQERALTVKAAARLKDAGLPCPVVSVGSTPTAVMARDMTGVTEVRPGVYTFFDLFQVGLGVAALEDIAVSVLTTVIGHQPDKGWVIVDAGWMAMSRDRGTAGQAVDQGYGLVCHENGTPQDDVIMGSANQEHGILMARDGTPRLDITRFPVGSRWRILPNHACATAGQYSGYHVLENKTITTRWPRTRGW</sequence>
<gene>
    <name evidence="4" type="ORF">BXY39_2541</name>
</gene>
<dbReference type="InterPro" id="IPR001608">
    <property type="entry name" value="Ala_racemase_N"/>
</dbReference>
<dbReference type="InterPro" id="IPR026956">
    <property type="entry name" value="D-ser_dehydrat-like_dom"/>
</dbReference>
<accession>A0A3M0C8E4</accession>
<evidence type="ECO:0000259" key="3">
    <source>
        <dbReference type="SMART" id="SM01119"/>
    </source>
</evidence>
<dbReference type="Proteomes" id="UP000271227">
    <property type="component" value="Unassembled WGS sequence"/>
</dbReference>
<dbReference type="EMBL" id="REFR01000012">
    <property type="protein sequence ID" value="RMB04967.1"/>
    <property type="molecule type" value="Genomic_DNA"/>
</dbReference>
<dbReference type="PANTHER" id="PTHR28004">
    <property type="entry name" value="ZGC:162816-RELATED"/>
    <property type="match status" value="1"/>
</dbReference>
<dbReference type="SMART" id="SM01119">
    <property type="entry name" value="D-ser_dehydrat"/>
    <property type="match status" value="1"/>
</dbReference>
<proteinExistence type="inferred from homology"/>
<dbReference type="AlphaFoldDB" id="A0A3M0C8E4"/>
<dbReference type="InterPro" id="IPR029066">
    <property type="entry name" value="PLP-binding_barrel"/>
</dbReference>
<evidence type="ECO:0000313" key="5">
    <source>
        <dbReference type="Proteomes" id="UP000271227"/>
    </source>
</evidence>
<organism evidence="4 5">
    <name type="scientific">Eilatimonas milleporae</name>
    <dbReference type="NCBI Taxonomy" id="911205"/>
    <lineage>
        <taxon>Bacteria</taxon>
        <taxon>Pseudomonadati</taxon>
        <taxon>Pseudomonadota</taxon>
        <taxon>Alphaproteobacteria</taxon>
        <taxon>Kordiimonadales</taxon>
        <taxon>Kordiimonadaceae</taxon>
        <taxon>Eilatimonas</taxon>
    </lineage>
</organism>
<dbReference type="Gene3D" id="2.40.37.20">
    <property type="entry name" value="D-serine dehydratase-like domain"/>
    <property type="match status" value="1"/>
</dbReference>
<dbReference type="Gene3D" id="3.20.20.10">
    <property type="entry name" value="Alanine racemase"/>
    <property type="match status" value="1"/>
</dbReference>
<reference evidence="4 5" key="1">
    <citation type="submission" date="2018-10" db="EMBL/GenBank/DDBJ databases">
        <title>Genomic Encyclopedia of Archaeal and Bacterial Type Strains, Phase II (KMG-II): from individual species to whole genera.</title>
        <authorList>
            <person name="Goeker M."/>
        </authorList>
    </citation>
    <scope>NUCLEOTIDE SEQUENCE [LARGE SCALE GENOMIC DNA]</scope>
    <source>
        <strain evidence="4 5">DSM 25217</strain>
    </source>
</reference>
<dbReference type="PANTHER" id="PTHR28004:SF2">
    <property type="entry name" value="D-SERINE DEHYDRATASE"/>
    <property type="match status" value="1"/>
</dbReference>